<dbReference type="RefSeq" id="WP_157348709.1">
    <property type="nucleotide sequence ID" value="NZ_WQNF01000059.1"/>
</dbReference>
<feature type="region of interest" description="Disordered" evidence="1">
    <location>
        <begin position="15"/>
        <end position="34"/>
    </location>
</feature>
<evidence type="ECO:0000313" key="2">
    <source>
        <dbReference type="EMBL" id="MVT71066.1"/>
    </source>
</evidence>
<dbReference type="Proteomes" id="UP000436468">
    <property type="component" value="Unassembled WGS sequence"/>
</dbReference>
<protein>
    <submittedName>
        <fullName evidence="2">Uncharacterized protein</fullName>
    </submittedName>
</protein>
<name>A0A844SYK0_9BRAD</name>
<feature type="compositionally biased region" description="Basic and acidic residues" evidence="1">
    <location>
        <begin position="20"/>
        <end position="29"/>
    </location>
</feature>
<dbReference type="EMBL" id="WQNF01000059">
    <property type="protein sequence ID" value="MVT71066.1"/>
    <property type="molecule type" value="Genomic_DNA"/>
</dbReference>
<evidence type="ECO:0000313" key="3">
    <source>
        <dbReference type="Proteomes" id="UP000436468"/>
    </source>
</evidence>
<reference evidence="2 3" key="1">
    <citation type="submission" date="2019-12" db="EMBL/GenBank/DDBJ databases">
        <title>Draft genome sequences Bradyrhizobium cajani AMBPC1010, Bradyrhizobium pachyrhizi AMBPC1040 and Bradyrhizobium yuanmingense ALSPC3051, three plant growth promoting strains isolated from nodules of Cajanus cajan L. in Dominican Republic.</title>
        <authorList>
            <person name="Flores-Felix J.D."/>
            <person name="Araujo J."/>
            <person name="Diaz-Alcantara C."/>
            <person name="Gonzalez-Andres F."/>
            <person name="Velazquez E."/>
        </authorList>
    </citation>
    <scope>NUCLEOTIDE SEQUENCE [LARGE SCALE GENOMIC DNA]</scope>
    <source>
        <strain evidence="2 3">1040</strain>
    </source>
</reference>
<gene>
    <name evidence="2" type="ORF">GPL21_39170</name>
</gene>
<comment type="caution">
    <text evidence="2">The sequence shown here is derived from an EMBL/GenBank/DDBJ whole genome shotgun (WGS) entry which is preliminary data.</text>
</comment>
<evidence type="ECO:0000256" key="1">
    <source>
        <dbReference type="SAM" id="MobiDB-lite"/>
    </source>
</evidence>
<organism evidence="2 3">
    <name type="scientific">Bradyrhizobium pachyrhizi</name>
    <dbReference type="NCBI Taxonomy" id="280333"/>
    <lineage>
        <taxon>Bacteria</taxon>
        <taxon>Pseudomonadati</taxon>
        <taxon>Pseudomonadota</taxon>
        <taxon>Alphaproteobacteria</taxon>
        <taxon>Hyphomicrobiales</taxon>
        <taxon>Nitrobacteraceae</taxon>
        <taxon>Bradyrhizobium</taxon>
    </lineage>
</organism>
<dbReference type="AlphaFoldDB" id="A0A844SYK0"/>
<proteinExistence type="predicted"/>
<sequence>MARWLNQLRAAENLKSANSKTDKTDETHRSLGSVGFVSAPSEHIENFRSDWDEQDWRIAFEERAAILEFDEGLTRADAEVLAAQQIEFQRRGKLQ</sequence>
<accession>A0A844SYK0</accession>
<keyword evidence="3" id="KW-1185">Reference proteome</keyword>